<evidence type="ECO:0008006" key="3">
    <source>
        <dbReference type="Google" id="ProtNLM"/>
    </source>
</evidence>
<organism evidence="1 2">
    <name type="scientific">Microctonus aethiopoides</name>
    <dbReference type="NCBI Taxonomy" id="144406"/>
    <lineage>
        <taxon>Eukaryota</taxon>
        <taxon>Metazoa</taxon>
        <taxon>Ecdysozoa</taxon>
        <taxon>Arthropoda</taxon>
        <taxon>Hexapoda</taxon>
        <taxon>Insecta</taxon>
        <taxon>Pterygota</taxon>
        <taxon>Neoptera</taxon>
        <taxon>Endopterygota</taxon>
        <taxon>Hymenoptera</taxon>
        <taxon>Apocrita</taxon>
        <taxon>Ichneumonoidea</taxon>
        <taxon>Braconidae</taxon>
        <taxon>Euphorinae</taxon>
        <taxon>Microctonus</taxon>
    </lineage>
</organism>
<evidence type="ECO:0000313" key="2">
    <source>
        <dbReference type="Proteomes" id="UP001168990"/>
    </source>
</evidence>
<dbReference type="AlphaFoldDB" id="A0AA39KQ87"/>
<proteinExistence type="predicted"/>
<comment type="caution">
    <text evidence="1">The sequence shown here is derived from an EMBL/GenBank/DDBJ whole genome shotgun (WGS) entry which is preliminary data.</text>
</comment>
<reference evidence="1" key="1">
    <citation type="journal article" date="2023" name="bioRxiv">
        <title>Scaffold-level genome assemblies of two parasitoid biocontrol wasps reveal the parthenogenesis mechanism and an associated novel virus.</title>
        <authorList>
            <person name="Inwood S."/>
            <person name="Skelly J."/>
            <person name="Guhlin J."/>
            <person name="Harrop T."/>
            <person name="Goldson S."/>
            <person name="Dearden P."/>
        </authorList>
    </citation>
    <scope>NUCLEOTIDE SEQUENCE</scope>
    <source>
        <strain evidence="1">Irish</strain>
        <tissue evidence="1">Whole body</tissue>
    </source>
</reference>
<gene>
    <name evidence="1" type="ORF">PV328_010366</name>
</gene>
<evidence type="ECO:0000313" key="1">
    <source>
        <dbReference type="EMBL" id="KAK0169722.1"/>
    </source>
</evidence>
<name>A0AA39KQ87_9HYME</name>
<protein>
    <recommendedName>
        <fullName evidence="3">Endonuclease/exonuclease/phosphatase domain-containing protein</fullName>
    </recommendedName>
</protein>
<dbReference type="InterPro" id="IPR036691">
    <property type="entry name" value="Endo/exonu/phosph_ase_sf"/>
</dbReference>
<dbReference type="Proteomes" id="UP001168990">
    <property type="component" value="Unassembled WGS sequence"/>
</dbReference>
<reference evidence="1" key="2">
    <citation type="submission" date="2023-03" db="EMBL/GenBank/DDBJ databases">
        <authorList>
            <person name="Inwood S.N."/>
            <person name="Skelly J.G."/>
            <person name="Guhlin J."/>
            <person name="Harrop T.W.R."/>
            <person name="Goldson S.G."/>
            <person name="Dearden P.K."/>
        </authorList>
    </citation>
    <scope>NUCLEOTIDE SEQUENCE</scope>
    <source>
        <strain evidence="1">Irish</strain>
        <tissue evidence="1">Whole body</tissue>
    </source>
</reference>
<keyword evidence="2" id="KW-1185">Reference proteome</keyword>
<dbReference type="Gene3D" id="3.60.10.10">
    <property type="entry name" value="Endonuclease/exonuclease/phosphatase"/>
    <property type="match status" value="1"/>
</dbReference>
<dbReference type="SUPFAM" id="SSF56219">
    <property type="entry name" value="DNase I-like"/>
    <property type="match status" value="1"/>
</dbReference>
<dbReference type="EMBL" id="JAQQBS010000004">
    <property type="protein sequence ID" value="KAK0169722.1"/>
    <property type="molecule type" value="Genomic_DNA"/>
</dbReference>
<sequence>MSKVLYELSECPSERLNEINEILMIIKEILYDKISSINLKNNIATIIDNDTTQTMNSCHEPSISKQASLAIAIKLNNISYIAANSPPQSVISISEIQSNLSLDNNILIGGDLNAKHQVWGNINANKAG</sequence>
<accession>A0AA39KQ87</accession>